<evidence type="ECO:0000259" key="10">
    <source>
        <dbReference type="Pfam" id="PF02706"/>
    </source>
</evidence>
<accession>A0ABZ3CLF0</accession>
<feature type="transmembrane region" description="Helical" evidence="9">
    <location>
        <begin position="173"/>
        <end position="193"/>
    </location>
</feature>
<evidence type="ECO:0000256" key="7">
    <source>
        <dbReference type="ARBA" id="ARBA00023136"/>
    </source>
</evidence>
<dbReference type="Proteomes" id="UP001455384">
    <property type="component" value="Chromosome"/>
</dbReference>
<evidence type="ECO:0000256" key="3">
    <source>
        <dbReference type="ARBA" id="ARBA00022475"/>
    </source>
</evidence>
<evidence type="ECO:0000256" key="1">
    <source>
        <dbReference type="ARBA" id="ARBA00004651"/>
    </source>
</evidence>
<dbReference type="InterPro" id="IPR003856">
    <property type="entry name" value="LPS_length_determ_N"/>
</dbReference>
<organism evidence="11 12">
    <name type="scientific">Salinicoccus bachuensis</name>
    <dbReference type="NCBI Taxonomy" id="3136731"/>
    <lineage>
        <taxon>Bacteria</taxon>
        <taxon>Bacillati</taxon>
        <taxon>Bacillota</taxon>
        <taxon>Bacilli</taxon>
        <taxon>Bacillales</taxon>
        <taxon>Staphylococcaceae</taxon>
        <taxon>Salinicoccus</taxon>
    </lineage>
</organism>
<evidence type="ECO:0000256" key="6">
    <source>
        <dbReference type="ARBA" id="ARBA00022989"/>
    </source>
</evidence>
<dbReference type="Pfam" id="PF02706">
    <property type="entry name" value="Wzz"/>
    <property type="match status" value="1"/>
</dbReference>
<dbReference type="PANTHER" id="PTHR32309:SF13">
    <property type="entry name" value="FERRIC ENTEROBACTIN TRANSPORT PROTEIN FEPE"/>
    <property type="match status" value="1"/>
</dbReference>
<evidence type="ECO:0000256" key="8">
    <source>
        <dbReference type="ARBA" id="ARBA00023169"/>
    </source>
</evidence>
<evidence type="ECO:0000256" key="9">
    <source>
        <dbReference type="SAM" id="Phobius"/>
    </source>
</evidence>
<dbReference type="RefSeq" id="WP_342388784.1">
    <property type="nucleotide sequence ID" value="NZ_CP138333.2"/>
</dbReference>
<comment type="subcellular location">
    <subcellularLocation>
        <location evidence="1">Cell membrane</location>
        <topology evidence="1">Multi-pass membrane protein</topology>
    </subcellularLocation>
</comment>
<protein>
    <submittedName>
        <fullName evidence="11">YveK family protein</fullName>
    </submittedName>
</protein>
<dbReference type="EMBL" id="CP138333">
    <property type="protein sequence ID" value="WZX30265.1"/>
    <property type="molecule type" value="Genomic_DNA"/>
</dbReference>
<evidence type="ECO:0000256" key="5">
    <source>
        <dbReference type="ARBA" id="ARBA00022903"/>
    </source>
</evidence>
<proteinExistence type="inferred from homology"/>
<name>A0ABZ3CLF0_9STAP</name>
<comment type="similarity">
    <text evidence="2">Belongs to the CpsC/CapA family.</text>
</comment>
<reference evidence="12" key="1">
    <citation type="submission" date="2023-10" db="EMBL/GenBank/DDBJ databases">
        <title>Genome analysis and identification of Salinococcus sp. Bachu38 nov., a PGPR from the rhizosphere of Tamarix.</title>
        <authorList>
            <person name="Liang Z."/>
            <person name="Zhang X."/>
            <person name="Jia J."/>
            <person name="Chen X."/>
            <person name="Wang Y."/>
            <person name="Wang Q."/>
            <person name="Wang R."/>
        </authorList>
    </citation>
    <scope>NUCLEOTIDE SEQUENCE [LARGE SCALE GENOMIC DNA]</scope>
    <source>
        <strain evidence="12">Bachu38</strain>
    </source>
</reference>
<evidence type="ECO:0000313" key="12">
    <source>
        <dbReference type="Proteomes" id="UP001455384"/>
    </source>
</evidence>
<dbReference type="InterPro" id="IPR050445">
    <property type="entry name" value="Bact_polysacc_biosynth/exp"/>
</dbReference>
<keyword evidence="12" id="KW-1185">Reference proteome</keyword>
<keyword evidence="4 9" id="KW-0812">Transmembrane</keyword>
<evidence type="ECO:0000256" key="4">
    <source>
        <dbReference type="ARBA" id="ARBA00022692"/>
    </source>
</evidence>
<feature type="transmembrane region" description="Helical" evidence="9">
    <location>
        <begin position="18"/>
        <end position="40"/>
    </location>
</feature>
<gene>
    <name evidence="11" type="ORF">RQP18_03515</name>
</gene>
<keyword evidence="3" id="KW-1003">Cell membrane</keyword>
<keyword evidence="5" id="KW-0972">Capsule biogenesis/degradation</keyword>
<dbReference type="PANTHER" id="PTHR32309">
    <property type="entry name" value="TYROSINE-PROTEIN KINASE"/>
    <property type="match status" value="1"/>
</dbReference>
<sequence>MEDSVNVERAWAIIKKNVASIITSMLLVGILAALITYFVMTPKYEAETQMLVSSPGDAVVVDFENIETNLQLIHTYRDIMLSKTILEDVITNLELEETVKELSKQVSVTNQDQSQVLSIRVVDESAEEAVAISNEIAQVFQERIVEIMYVDNLSIYAPASIGPDMEPVSPQPLLNIALGLFAGLMLGLILAFARDHFDKSIKNEGDVRKVLDLPVVGSIAKFED</sequence>
<evidence type="ECO:0000313" key="11">
    <source>
        <dbReference type="EMBL" id="WZX30265.1"/>
    </source>
</evidence>
<keyword evidence="6 9" id="KW-1133">Transmembrane helix</keyword>
<keyword evidence="7 9" id="KW-0472">Membrane</keyword>
<evidence type="ECO:0000256" key="2">
    <source>
        <dbReference type="ARBA" id="ARBA00006683"/>
    </source>
</evidence>
<keyword evidence="8" id="KW-0270">Exopolysaccharide synthesis</keyword>
<feature type="domain" description="Polysaccharide chain length determinant N-terminal" evidence="10">
    <location>
        <begin position="6"/>
        <end position="93"/>
    </location>
</feature>